<organism evidence="1 2">
    <name type="scientific">Kickxella alabastrina</name>
    <dbReference type="NCBI Taxonomy" id="61397"/>
    <lineage>
        <taxon>Eukaryota</taxon>
        <taxon>Fungi</taxon>
        <taxon>Fungi incertae sedis</taxon>
        <taxon>Zoopagomycota</taxon>
        <taxon>Kickxellomycotina</taxon>
        <taxon>Kickxellomycetes</taxon>
        <taxon>Kickxellales</taxon>
        <taxon>Kickxellaceae</taxon>
        <taxon>Kickxella</taxon>
    </lineage>
</organism>
<feature type="non-terminal residue" evidence="1">
    <location>
        <position position="760"/>
    </location>
</feature>
<accession>A0ACC1I4T2</accession>
<reference evidence="1" key="1">
    <citation type="submission" date="2022-07" db="EMBL/GenBank/DDBJ databases">
        <title>Phylogenomic reconstructions and comparative analyses of Kickxellomycotina fungi.</title>
        <authorList>
            <person name="Reynolds N.K."/>
            <person name="Stajich J.E."/>
            <person name="Barry K."/>
            <person name="Grigoriev I.V."/>
            <person name="Crous P."/>
            <person name="Smith M.E."/>
        </authorList>
    </citation>
    <scope>NUCLEOTIDE SEQUENCE</scope>
    <source>
        <strain evidence="1">Benny 63K</strain>
    </source>
</reference>
<dbReference type="Proteomes" id="UP001150581">
    <property type="component" value="Unassembled WGS sequence"/>
</dbReference>
<sequence length="760" mass="79213">DGLLRQARVVAVGQPLVFWLNASTHVRLVPRGMVPQAAVALLDNDSEVAVAPMVRRQHRPMPSKEEGRNTAVVSCLRVAGSGADDALPGVVFVHPSSAVAQLSSARIGHGCMRAGASAADDAVWLAPWLAAVAIDARVQPGVLLAQTATLAHMGFAVGEVVRVGAAAKPTVDPPLALHFECFGGAVLGCEDVREALLPGGAGSQAVFGVGFCAGAGARLRSFCAAGEAVEPSECRETPLRVTRETLAQVVITVGGRPKGQKDGLSQPGQPDQLDQPDQPDRLAQSELPGLGDFLALAWQSVEGALLGHGGGLLISGRRGSGKSSAAAALAHMAAHGQRSRLVHSRRIDCAALALDPRTSSARDALRHVVATARANAPSLLVLDDLDALLPAAADEQNGSAPSARRVHVLADAMELLLAGAGRVAVVATATGGRAQVHARLFACGVLRDALELPAPDRAARERILDKIARRSATPPATAFGAAAYASEGFLPGDLAAVYARAAHEATMRVLANGSGDDVRVTASDLQRALAGFRPRAMRGVQTQTSATRWADIGGLADTRRQLRETLELPTRYAAVFASSPLRLRSGILLYGFPGCGKTMLASAVARECGLNFIGVKGPELLSKYIGSSEQAVRDLFARAVAAAPCVLFFDEFDAIAPRRGHDNTGVTDRVVNQLLTEMDGAEGLRGVYVLAATSRPDLIDPALLRPGRLDKAFLCAMPGAQDRAAILERHAAKITVAAAVDWVALAGRTERFTGADLQAL</sequence>
<protein>
    <submittedName>
        <fullName evidence="1">Peroxisome biosynthesis protein pex1</fullName>
    </submittedName>
</protein>
<proteinExistence type="predicted"/>
<dbReference type="EMBL" id="JANBPG010003163">
    <property type="protein sequence ID" value="KAJ1883231.1"/>
    <property type="molecule type" value="Genomic_DNA"/>
</dbReference>
<evidence type="ECO:0000313" key="2">
    <source>
        <dbReference type="Proteomes" id="UP001150581"/>
    </source>
</evidence>
<gene>
    <name evidence="1" type="primary">PEX1_1</name>
    <name evidence="1" type="ORF">LPJ66_011057</name>
</gene>
<feature type="non-terminal residue" evidence="1">
    <location>
        <position position="1"/>
    </location>
</feature>
<evidence type="ECO:0000313" key="1">
    <source>
        <dbReference type="EMBL" id="KAJ1883231.1"/>
    </source>
</evidence>
<keyword evidence="2" id="KW-1185">Reference proteome</keyword>
<comment type="caution">
    <text evidence="1">The sequence shown here is derived from an EMBL/GenBank/DDBJ whole genome shotgun (WGS) entry which is preliminary data.</text>
</comment>
<name>A0ACC1I4T2_9FUNG</name>